<dbReference type="InterPro" id="IPR001387">
    <property type="entry name" value="Cro/C1-type_HTH"/>
</dbReference>
<dbReference type="PANTHER" id="PTHR46558:SF11">
    <property type="entry name" value="HTH-TYPE TRANSCRIPTIONAL REGULATOR XRE"/>
    <property type="match status" value="1"/>
</dbReference>
<sequence>MTEPFGQKLRTLRKRKNISQKEFGKFFGLAESTISMYERDERRPDFDLLNKFADYFEVSTDYLLGRTDKLELLQQERDDAAFEAFANDPELNVFYKELPKSDEEAVRKLRNIWEIIKNEKK</sequence>
<dbReference type="EMBL" id="SZPU01000105">
    <property type="protein sequence ID" value="TKI53612.1"/>
    <property type="molecule type" value="Genomic_DNA"/>
</dbReference>
<accession>A0A4U2Y239</accession>
<gene>
    <name evidence="3" type="ORF">FC756_22960</name>
</gene>
<reference evidence="3 4" key="1">
    <citation type="submission" date="2019-04" db="EMBL/GenBank/DDBJ databases">
        <title>Lysinibacillus genome sequencing.</title>
        <authorList>
            <person name="Dunlap C."/>
        </authorList>
    </citation>
    <scope>NUCLEOTIDE SEQUENCE [LARGE SCALE GENOMIC DNA]</scope>
    <source>
        <strain evidence="3 4">CCTCC AB 2010389</strain>
    </source>
</reference>
<dbReference type="SUPFAM" id="SSF47413">
    <property type="entry name" value="lambda repressor-like DNA-binding domains"/>
    <property type="match status" value="1"/>
</dbReference>
<dbReference type="PANTHER" id="PTHR46558">
    <property type="entry name" value="TRACRIPTIONAL REGULATORY PROTEIN-RELATED-RELATED"/>
    <property type="match status" value="1"/>
</dbReference>
<organism evidence="3 4">
    <name type="scientific">Lysinibacillus mangiferihumi</name>
    <dbReference type="NCBI Taxonomy" id="1130819"/>
    <lineage>
        <taxon>Bacteria</taxon>
        <taxon>Bacillati</taxon>
        <taxon>Bacillota</taxon>
        <taxon>Bacilli</taxon>
        <taxon>Bacillales</taxon>
        <taxon>Bacillaceae</taxon>
        <taxon>Lysinibacillus</taxon>
    </lineage>
</organism>
<dbReference type="CDD" id="cd00093">
    <property type="entry name" value="HTH_XRE"/>
    <property type="match status" value="1"/>
</dbReference>
<proteinExistence type="predicted"/>
<comment type="caution">
    <text evidence="3">The sequence shown here is derived from an EMBL/GenBank/DDBJ whole genome shotgun (WGS) entry which is preliminary data.</text>
</comment>
<feature type="domain" description="HTH cro/C1-type" evidence="2">
    <location>
        <begin position="9"/>
        <end position="63"/>
    </location>
</feature>
<dbReference type="RefSeq" id="WP_107896280.1">
    <property type="nucleotide sequence ID" value="NZ_PYWM01000019.1"/>
</dbReference>
<dbReference type="Proteomes" id="UP000308744">
    <property type="component" value="Unassembled WGS sequence"/>
</dbReference>
<evidence type="ECO:0000256" key="1">
    <source>
        <dbReference type="ARBA" id="ARBA00023125"/>
    </source>
</evidence>
<name>A0A4U2Y239_9BACI</name>
<evidence type="ECO:0000313" key="3">
    <source>
        <dbReference type="EMBL" id="TKI53612.1"/>
    </source>
</evidence>
<dbReference type="Gene3D" id="1.10.260.40">
    <property type="entry name" value="lambda repressor-like DNA-binding domains"/>
    <property type="match status" value="1"/>
</dbReference>
<evidence type="ECO:0000313" key="4">
    <source>
        <dbReference type="Proteomes" id="UP000308744"/>
    </source>
</evidence>
<dbReference type="GO" id="GO:0003677">
    <property type="term" value="F:DNA binding"/>
    <property type="evidence" value="ECO:0007669"/>
    <property type="project" value="UniProtKB-KW"/>
</dbReference>
<dbReference type="SMART" id="SM00530">
    <property type="entry name" value="HTH_XRE"/>
    <property type="match status" value="1"/>
</dbReference>
<dbReference type="InterPro" id="IPR010982">
    <property type="entry name" value="Lambda_DNA-bd_dom_sf"/>
</dbReference>
<dbReference type="AlphaFoldDB" id="A0A4U2Y239"/>
<protein>
    <submittedName>
        <fullName evidence="3">Helix-turn-helix transcriptional regulator</fullName>
    </submittedName>
</protein>
<dbReference type="PROSITE" id="PS50943">
    <property type="entry name" value="HTH_CROC1"/>
    <property type="match status" value="1"/>
</dbReference>
<evidence type="ECO:0000259" key="2">
    <source>
        <dbReference type="PROSITE" id="PS50943"/>
    </source>
</evidence>
<keyword evidence="1" id="KW-0238">DNA-binding</keyword>
<dbReference type="Pfam" id="PF01381">
    <property type="entry name" value="HTH_3"/>
    <property type="match status" value="1"/>
</dbReference>
<keyword evidence="4" id="KW-1185">Reference proteome</keyword>